<feature type="transmembrane region" description="Helical" evidence="6">
    <location>
        <begin position="417"/>
        <end position="437"/>
    </location>
</feature>
<feature type="transmembrane region" description="Helical" evidence="6">
    <location>
        <begin position="458"/>
        <end position="479"/>
    </location>
</feature>
<feature type="transmembrane region" description="Helical" evidence="6">
    <location>
        <begin position="491"/>
        <end position="511"/>
    </location>
</feature>
<evidence type="ECO:0000256" key="5">
    <source>
        <dbReference type="SAM" id="MobiDB-lite"/>
    </source>
</evidence>
<dbReference type="SUPFAM" id="SSF103473">
    <property type="entry name" value="MFS general substrate transporter"/>
    <property type="match status" value="1"/>
</dbReference>
<dbReference type="EMBL" id="DF933840">
    <property type="protein sequence ID" value="GAM42421.1"/>
    <property type="molecule type" value="Genomic_DNA"/>
</dbReference>
<dbReference type="InterPro" id="IPR036259">
    <property type="entry name" value="MFS_trans_sf"/>
</dbReference>
<evidence type="ECO:0000256" key="4">
    <source>
        <dbReference type="ARBA" id="ARBA00023136"/>
    </source>
</evidence>
<feature type="transmembrane region" description="Helical" evidence="6">
    <location>
        <begin position="518"/>
        <end position="539"/>
    </location>
</feature>
<feature type="transmembrane region" description="Helical" evidence="6">
    <location>
        <begin position="282"/>
        <end position="306"/>
    </location>
</feature>
<dbReference type="GO" id="GO:0022857">
    <property type="term" value="F:transmembrane transporter activity"/>
    <property type="evidence" value="ECO:0007669"/>
    <property type="project" value="InterPro"/>
</dbReference>
<feature type="transmembrane region" description="Helical" evidence="6">
    <location>
        <begin position="655"/>
        <end position="673"/>
    </location>
</feature>
<dbReference type="FunFam" id="1.20.1250.20:FF:000196">
    <property type="entry name" value="MFS toxin efflux pump (AflT)"/>
    <property type="match status" value="1"/>
</dbReference>
<evidence type="ECO:0000256" key="3">
    <source>
        <dbReference type="ARBA" id="ARBA00022989"/>
    </source>
</evidence>
<dbReference type="InterPro" id="IPR011701">
    <property type="entry name" value="MFS"/>
</dbReference>
<dbReference type="GO" id="GO:0005886">
    <property type="term" value="C:plasma membrane"/>
    <property type="evidence" value="ECO:0007669"/>
    <property type="project" value="TreeGrafter"/>
</dbReference>
<reference evidence="9" key="1">
    <citation type="journal article" date="2015" name="Genome Announc.">
        <title>Draft genome sequence of Talaromyces cellulolyticus strain Y-94, a source of lignocellulosic biomass-degrading enzymes.</title>
        <authorList>
            <person name="Fujii T."/>
            <person name="Koike H."/>
            <person name="Sawayama S."/>
            <person name="Yano S."/>
            <person name="Inoue H."/>
        </authorList>
    </citation>
    <scope>NUCLEOTIDE SEQUENCE [LARGE SCALE GENOMIC DNA]</scope>
    <source>
        <strain evidence="9">Y-94</strain>
    </source>
</reference>
<dbReference type="PANTHER" id="PTHR23501:SF153">
    <property type="entry name" value="AFLATOXIN EFFLUX PUMP, PUTATIVE-RELATED"/>
    <property type="match status" value="1"/>
</dbReference>
<gene>
    <name evidence="8" type="ORF">TCE0_044f16387</name>
</gene>
<keyword evidence="2 6" id="KW-0812">Transmembrane</keyword>
<keyword evidence="4 6" id="KW-0472">Membrane</keyword>
<feature type="transmembrane region" description="Helical" evidence="6">
    <location>
        <begin position="257"/>
        <end position="276"/>
    </location>
</feature>
<name>A0A478EAQ9_TALPI</name>
<evidence type="ECO:0000259" key="7">
    <source>
        <dbReference type="PROSITE" id="PS50850"/>
    </source>
</evidence>
<proteinExistence type="predicted"/>
<evidence type="ECO:0000256" key="1">
    <source>
        <dbReference type="ARBA" id="ARBA00004141"/>
    </source>
</evidence>
<feature type="domain" description="Major facilitator superfamily (MFS) profile" evidence="7">
    <location>
        <begin position="192"/>
        <end position="678"/>
    </location>
</feature>
<evidence type="ECO:0000256" key="2">
    <source>
        <dbReference type="ARBA" id="ARBA00022692"/>
    </source>
</evidence>
<evidence type="ECO:0000313" key="8">
    <source>
        <dbReference type="EMBL" id="GAM42421.1"/>
    </source>
</evidence>
<dbReference type="CDD" id="cd17502">
    <property type="entry name" value="MFS_Azr1_MDR_like"/>
    <property type="match status" value="1"/>
</dbReference>
<dbReference type="PANTHER" id="PTHR23501">
    <property type="entry name" value="MAJOR FACILITATOR SUPERFAMILY"/>
    <property type="match status" value="1"/>
</dbReference>
<accession>A0A478EAQ9</accession>
<protein>
    <recommendedName>
        <fullName evidence="7">Major facilitator superfamily (MFS) profile domain-containing protein</fullName>
    </recommendedName>
</protein>
<feature type="compositionally biased region" description="Basic and acidic residues" evidence="5">
    <location>
        <begin position="107"/>
        <end position="123"/>
    </location>
</feature>
<dbReference type="Gene3D" id="1.20.1250.20">
    <property type="entry name" value="MFS general substrate transporter like domains"/>
    <property type="match status" value="1"/>
</dbReference>
<organism evidence="8 9">
    <name type="scientific">Talaromyces pinophilus</name>
    <name type="common">Penicillium pinophilum</name>
    <dbReference type="NCBI Taxonomy" id="128442"/>
    <lineage>
        <taxon>Eukaryota</taxon>
        <taxon>Fungi</taxon>
        <taxon>Dikarya</taxon>
        <taxon>Ascomycota</taxon>
        <taxon>Pezizomycotina</taxon>
        <taxon>Eurotiomycetes</taxon>
        <taxon>Eurotiomycetidae</taxon>
        <taxon>Eurotiales</taxon>
        <taxon>Trichocomaceae</taxon>
        <taxon>Talaromyces</taxon>
        <taxon>Talaromyces sect. Talaromyces</taxon>
    </lineage>
</organism>
<feature type="transmembrane region" description="Helical" evidence="6">
    <location>
        <begin position="186"/>
        <end position="205"/>
    </location>
</feature>
<comment type="subcellular location">
    <subcellularLocation>
        <location evidence="1">Membrane</location>
        <topology evidence="1">Multi-pass membrane protein</topology>
    </subcellularLocation>
</comment>
<dbReference type="FunFam" id="1.20.1720.10:FF:000012">
    <property type="entry name" value="MFS toxin efflux pump (AflT)"/>
    <property type="match status" value="1"/>
</dbReference>
<feature type="transmembrane region" description="Helical" evidence="6">
    <location>
        <begin position="386"/>
        <end position="405"/>
    </location>
</feature>
<feature type="region of interest" description="Disordered" evidence="5">
    <location>
        <begin position="100"/>
        <end position="133"/>
    </location>
</feature>
<dbReference type="AlphaFoldDB" id="A0A478EAQ9"/>
<dbReference type="Gene3D" id="1.20.1720.10">
    <property type="entry name" value="Multidrug resistance protein D"/>
    <property type="match status" value="1"/>
</dbReference>
<keyword evidence="3 6" id="KW-1133">Transmembrane helix</keyword>
<dbReference type="Pfam" id="PF07690">
    <property type="entry name" value="MFS_1"/>
    <property type="match status" value="1"/>
</dbReference>
<evidence type="ECO:0000313" key="9">
    <source>
        <dbReference type="Proteomes" id="UP000053095"/>
    </source>
</evidence>
<dbReference type="InterPro" id="IPR020846">
    <property type="entry name" value="MFS_dom"/>
</dbReference>
<sequence>MSDDMWLSQASHERGRLPQLYGECFGADGEGFDGQIRRQAMNSDVSQNIDDYKRMKTDLWYKKHLTHDREVFADTKKSIYIERHHFGLDVSLNSSYINTDGSMPSAHTERQEPATELSKDGDSRLSTPGAADPAATAVQLAEAAVDKSIKPVEEAPKEANALGSSEKPATKNGPPKMPSAEDTHPIWKIAVLLCLLLICMFLVALDRSVIATAIPQITDEFHSAGDIGWYGSSYLLTSCGFQLLFGKVYTFFDIRTVFLSNLLLFEVASAICGAAPTSTVFIVGRALAGVGAAGIFAGTIISMVFLIPLRHRPKTQGLFGAVFGVASISGPLIGGGFTSNVTWRWCFYLNLPIGGVAFLACALWLKVPNKATANLPVAEKIKNLDLLGTALFLPCVICLLLALQWGGTTYAWNSGRIIVLLVLFAVTFVVFIATQAFRPKVATIPGRLLKNRSVLGGVSANFTSSAASYIFTYFLPLWFQTVKGVSAAESGIRLLPIMITMIVGSVSGGFFNSKVGYYSPLAVTGSTIMTIGAGLIYTFKVDTGTGMWIGYMILYGIGLGWSFQAPNLGVQASLPKMDVPSGVSLSMFSGQFAQAIFVSVGDNVFDNQVVRLLSWIPGFTAEKFTSGGATSLLNALPPDQYAKALEDYNSALRQVFMIGVILCAITVPCLAAMEWKSVKKRGKWEDQPAVKDTEKNVPQK</sequence>
<dbReference type="PROSITE" id="PS50850">
    <property type="entry name" value="MFS"/>
    <property type="match status" value="1"/>
</dbReference>
<keyword evidence="9" id="KW-1185">Reference proteome</keyword>
<evidence type="ECO:0000256" key="6">
    <source>
        <dbReference type="SAM" id="Phobius"/>
    </source>
</evidence>
<feature type="transmembrane region" description="Helical" evidence="6">
    <location>
        <begin position="227"/>
        <end position="245"/>
    </location>
</feature>
<feature type="transmembrane region" description="Helical" evidence="6">
    <location>
        <begin position="583"/>
        <end position="601"/>
    </location>
</feature>
<feature type="transmembrane region" description="Helical" evidence="6">
    <location>
        <begin position="318"/>
        <end position="339"/>
    </location>
</feature>
<dbReference type="Proteomes" id="UP000053095">
    <property type="component" value="Unassembled WGS sequence"/>
</dbReference>
<feature type="transmembrane region" description="Helical" evidence="6">
    <location>
        <begin position="345"/>
        <end position="365"/>
    </location>
</feature>
<feature type="transmembrane region" description="Helical" evidence="6">
    <location>
        <begin position="545"/>
        <end position="563"/>
    </location>
</feature>
<feature type="region of interest" description="Disordered" evidence="5">
    <location>
        <begin position="155"/>
        <end position="180"/>
    </location>
</feature>